<evidence type="ECO:0000256" key="20">
    <source>
        <dbReference type="ARBA" id="ARBA00023209"/>
    </source>
</evidence>
<feature type="region of interest" description="Disordered" evidence="43">
    <location>
        <begin position="475"/>
        <end position="522"/>
    </location>
</feature>
<evidence type="ECO:0000256" key="24">
    <source>
        <dbReference type="ARBA" id="ARBA00025707"/>
    </source>
</evidence>
<dbReference type="GO" id="GO:0003841">
    <property type="term" value="F:1-acylglycerol-3-phosphate O-acyltransferase activity"/>
    <property type="evidence" value="ECO:0007669"/>
    <property type="project" value="UniProtKB-EC"/>
</dbReference>
<keyword evidence="18" id="KW-0472">Membrane</keyword>
<comment type="pathway">
    <text evidence="37">Glycerolipid metabolism.</text>
</comment>
<reference evidence="45" key="1">
    <citation type="submission" date="2018-05" db="EMBL/GenBank/DDBJ databases">
        <title>Whole genome of Theropithecus gelada.</title>
        <authorList>
            <person name="Chiou K.L."/>
            <person name="Snyder-Mackler N."/>
        </authorList>
    </citation>
    <scope>NUCLEOTIDE SEQUENCE [LARGE SCALE GENOMIC DNA]</scope>
</reference>
<keyword evidence="13" id="KW-0812">Transmembrane</keyword>
<evidence type="ECO:0000256" key="3">
    <source>
        <dbReference type="ARBA" id="ARBA00001141"/>
    </source>
</evidence>
<evidence type="ECO:0000256" key="39">
    <source>
        <dbReference type="ARBA" id="ARBA00079790"/>
    </source>
</evidence>
<evidence type="ECO:0000256" key="5">
    <source>
        <dbReference type="ARBA" id="ARBA00004502"/>
    </source>
</evidence>
<evidence type="ECO:0000256" key="6">
    <source>
        <dbReference type="ARBA" id="ARBA00005189"/>
    </source>
</evidence>
<evidence type="ECO:0000256" key="18">
    <source>
        <dbReference type="ARBA" id="ARBA00023136"/>
    </source>
</evidence>
<dbReference type="GO" id="GO:0005737">
    <property type="term" value="C:cytoplasm"/>
    <property type="evidence" value="ECO:0007669"/>
    <property type="project" value="TreeGrafter"/>
</dbReference>
<keyword evidence="10" id="KW-0444">Lipid biosynthesis</keyword>
<feature type="active site" description="Proton acceptor" evidence="42">
    <location>
        <position position="166"/>
    </location>
</feature>
<keyword evidence="42" id="KW-0442">Lipid degradation</keyword>
<dbReference type="InterPro" id="IPR033562">
    <property type="entry name" value="PLPL"/>
</dbReference>
<evidence type="ECO:0000256" key="21">
    <source>
        <dbReference type="ARBA" id="ARBA00023264"/>
    </source>
</evidence>
<evidence type="ECO:0000256" key="28">
    <source>
        <dbReference type="ARBA" id="ARBA00049561"/>
    </source>
</evidence>
<comment type="catalytic activity">
    <reaction evidence="32">
        <text>2 1-(9Z-octadecenoyl)-glycerol = 1,2-di-(9Z-octadecenoyl)-glycerol + glycerol</text>
        <dbReference type="Rhea" id="RHEA:38323"/>
        <dbReference type="ChEBI" id="CHEBI:17754"/>
        <dbReference type="ChEBI" id="CHEBI:52323"/>
        <dbReference type="ChEBI" id="CHEBI:75342"/>
    </reaction>
    <physiologicalReaction direction="left-to-right" evidence="32">
        <dbReference type="Rhea" id="RHEA:38324"/>
    </physiologicalReaction>
</comment>
<evidence type="ECO:0000256" key="42">
    <source>
        <dbReference type="PROSITE-ProRule" id="PRU01161"/>
    </source>
</evidence>
<feature type="short sequence motif" description="GXSXG" evidence="42">
    <location>
        <begin position="45"/>
        <end position="49"/>
    </location>
</feature>
<dbReference type="Ensembl" id="ENSTGET00000007998.1">
    <property type="protein sequence ID" value="ENSTGEP00000006638.1"/>
    <property type="gene ID" value="ENSTGEG00000005443.1"/>
</dbReference>
<dbReference type="GO" id="GO:0005811">
    <property type="term" value="C:lipid droplet"/>
    <property type="evidence" value="ECO:0007669"/>
    <property type="project" value="UniProtKB-SubCell"/>
</dbReference>
<evidence type="ECO:0000256" key="40">
    <source>
        <dbReference type="ARBA" id="ARBA00080560"/>
    </source>
</evidence>
<evidence type="ECO:0000256" key="8">
    <source>
        <dbReference type="ARBA" id="ARBA00013278"/>
    </source>
</evidence>
<keyword evidence="11" id="KW-0551">Lipid droplet</keyword>
<comment type="catalytic activity">
    <reaction evidence="33">
        <text>a 1-acylglycerol + a 1,2-diacylglycerol = a triacylglycerol + glycerol</text>
        <dbReference type="Rhea" id="RHEA:44436"/>
        <dbReference type="ChEBI" id="CHEBI:17754"/>
        <dbReference type="ChEBI" id="CHEBI:17855"/>
        <dbReference type="ChEBI" id="CHEBI:35759"/>
        <dbReference type="ChEBI" id="CHEBI:49172"/>
    </reaction>
</comment>
<keyword evidence="19" id="KW-0325">Glycoprotein</keyword>
<comment type="catalytic activity">
    <reaction evidence="23">
        <text>a 1,2-diacyl-sn-glycero-3-phosphocholine + H2O = a 1-acyl-sn-glycero-3-phosphocholine + a fatty acid + H(+)</text>
        <dbReference type="Rhea" id="RHEA:15801"/>
        <dbReference type="ChEBI" id="CHEBI:15377"/>
        <dbReference type="ChEBI" id="CHEBI:15378"/>
        <dbReference type="ChEBI" id="CHEBI:28868"/>
        <dbReference type="ChEBI" id="CHEBI:57643"/>
        <dbReference type="ChEBI" id="CHEBI:58168"/>
        <dbReference type="EC" id="3.1.1.4"/>
    </reaction>
    <physiologicalReaction direction="left-to-right" evidence="23">
        <dbReference type="Rhea" id="RHEA:15802"/>
    </physiologicalReaction>
</comment>
<comment type="catalytic activity">
    <reaction evidence="35">
        <text>1-(9Z-octadecenoyl)-glycerol + 1,2-di-(9Z-octadecenoyl)-glycerol = 1,2,3-tri-(9Z-octadecenoyl)-glycerol + glycerol</text>
        <dbReference type="Rhea" id="RHEA:38327"/>
        <dbReference type="ChEBI" id="CHEBI:17754"/>
        <dbReference type="ChEBI" id="CHEBI:52323"/>
        <dbReference type="ChEBI" id="CHEBI:53753"/>
        <dbReference type="ChEBI" id="CHEBI:75342"/>
    </reaction>
    <physiologicalReaction direction="left-to-right" evidence="35">
        <dbReference type="Rhea" id="RHEA:38328"/>
    </physiologicalReaction>
</comment>
<dbReference type="SUPFAM" id="SSF52151">
    <property type="entry name" value="FabD/lysophospholipase-like"/>
    <property type="match status" value="1"/>
</dbReference>
<evidence type="ECO:0000256" key="2">
    <source>
        <dbReference type="ARBA" id="ARBA00001024"/>
    </source>
</evidence>
<evidence type="ECO:0000256" key="23">
    <source>
        <dbReference type="ARBA" id="ARBA00023422"/>
    </source>
</evidence>
<evidence type="ECO:0000256" key="43">
    <source>
        <dbReference type="SAM" id="MobiDB-lite"/>
    </source>
</evidence>
<keyword evidence="46" id="KW-1185">Reference proteome</keyword>
<comment type="catalytic activity">
    <reaction evidence="2">
        <text>a triacylglycerol + H2O = a diacylglycerol + a fatty acid + H(+)</text>
        <dbReference type="Rhea" id="RHEA:12044"/>
        <dbReference type="ChEBI" id="CHEBI:15377"/>
        <dbReference type="ChEBI" id="CHEBI:15378"/>
        <dbReference type="ChEBI" id="CHEBI:17855"/>
        <dbReference type="ChEBI" id="CHEBI:18035"/>
        <dbReference type="ChEBI" id="CHEBI:28868"/>
        <dbReference type="EC" id="3.1.1.3"/>
    </reaction>
</comment>
<gene>
    <name evidence="45" type="primary">PNPLA3</name>
</gene>
<evidence type="ECO:0000256" key="17">
    <source>
        <dbReference type="ARBA" id="ARBA00023098"/>
    </source>
</evidence>
<comment type="pathway">
    <text evidence="24">Phospholipid metabolism.</text>
</comment>
<dbReference type="AlphaFoldDB" id="A0A8D2EIX2"/>
<evidence type="ECO:0000256" key="22">
    <source>
        <dbReference type="ARBA" id="ARBA00023315"/>
    </source>
</evidence>
<comment type="catalytic activity">
    <reaction evidence="3">
        <text>a 1-acyl-sn-glycero-3-phosphate + an acyl-CoA = a 1,2-diacyl-sn-glycero-3-phosphate + CoA</text>
        <dbReference type="Rhea" id="RHEA:19709"/>
        <dbReference type="ChEBI" id="CHEBI:57287"/>
        <dbReference type="ChEBI" id="CHEBI:57970"/>
        <dbReference type="ChEBI" id="CHEBI:58342"/>
        <dbReference type="ChEBI" id="CHEBI:58608"/>
        <dbReference type="EC" id="2.3.1.51"/>
    </reaction>
</comment>
<evidence type="ECO:0000256" key="25">
    <source>
        <dbReference type="ARBA" id="ARBA00032101"/>
    </source>
</evidence>
<dbReference type="EC" id="3.1.1.4" evidence="8"/>
<dbReference type="FunFam" id="3.40.1090.10:FF:000042">
    <property type="entry name" value="Patatin-like phospholipase domain-containing 3"/>
    <property type="match status" value="1"/>
</dbReference>
<comment type="catalytic activity">
    <reaction evidence="26">
        <text>1-(9Z-octadecenoyl)-sn-glycero-3-phosphate + (5Z,8Z,11Z,14Z)-eicosatetraenoyl-CoA = 1-(9Z)-octadecenoyl-2-(5Z,8Z,11Z,14Z)-eicosatetraenoyl-sn-glycero-3-phosphate + CoA</text>
        <dbReference type="Rhea" id="RHEA:37443"/>
        <dbReference type="ChEBI" id="CHEBI:57287"/>
        <dbReference type="ChEBI" id="CHEBI:57368"/>
        <dbReference type="ChEBI" id="CHEBI:74544"/>
        <dbReference type="ChEBI" id="CHEBI:74928"/>
    </reaction>
    <physiologicalReaction direction="left-to-right" evidence="26">
        <dbReference type="Rhea" id="RHEA:37444"/>
    </physiologicalReaction>
</comment>
<name>A0A8D2EIX2_THEGE</name>
<feature type="compositionally biased region" description="Low complexity" evidence="43">
    <location>
        <begin position="475"/>
        <end position="486"/>
    </location>
</feature>
<dbReference type="GO" id="GO:0019432">
    <property type="term" value="P:triglyceride biosynthetic process"/>
    <property type="evidence" value="ECO:0007669"/>
    <property type="project" value="UniProtKB-ARBA"/>
</dbReference>
<reference evidence="45" key="3">
    <citation type="submission" date="2025-09" db="UniProtKB">
        <authorList>
            <consortium name="Ensembl"/>
        </authorList>
    </citation>
    <scope>IDENTIFICATION</scope>
</reference>
<comment type="catalytic activity">
    <reaction evidence="29">
        <text>1-(9Z-octadecenoyl)-glycerol + 1,3-di-(9Z-octadecenoyl)-glycerol = 1,2,3-tri-(9Z-octadecenoyl)-glycerol + glycerol</text>
        <dbReference type="Rhea" id="RHEA:38331"/>
        <dbReference type="ChEBI" id="CHEBI:17754"/>
        <dbReference type="ChEBI" id="CHEBI:53753"/>
        <dbReference type="ChEBI" id="CHEBI:75342"/>
        <dbReference type="ChEBI" id="CHEBI:75735"/>
    </reaction>
    <physiologicalReaction direction="left-to-right" evidence="29">
        <dbReference type="Rhea" id="RHEA:38332"/>
    </physiologicalReaction>
</comment>
<evidence type="ECO:0000256" key="9">
    <source>
        <dbReference type="ARBA" id="ARBA00013279"/>
    </source>
</evidence>
<reference evidence="45" key="2">
    <citation type="submission" date="2025-08" db="UniProtKB">
        <authorList>
            <consortium name="Ensembl"/>
        </authorList>
    </citation>
    <scope>IDENTIFICATION</scope>
</reference>
<comment type="catalytic activity">
    <reaction evidence="28">
        <text>1-(9Z-octadecenoyl)-sn-glycero-3-phosphate + (9Z)-octadecenoyl-CoA = 1,2-di-(9Z-octadecenoyl)-sn-glycero-3-phosphate + CoA</text>
        <dbReference type="Rhea" id="RHEA:37131"/>
        <dbReference type="ChEBI" id="CHEBI:57287"/>
        <dbReference type="ChEBI" id="CHEBI:57387"/>
        <dbReference type="ChEBI" id="CHEBI:74544"/>
        <dbReference type="ChEBI" id="CHEBI:74546"/>
    </reaction>
    <physiologicalReaction direction="left-to-right" evidence="28">
        <dbReference type="Rhea" id="RHEA:37132"/>
    </physiologicalReaction>
</comment>
<dbReference type="FunFam" id="3.40.1090.10:FF:000003">
    <property type="entry name" value="Patatin-like phospholipase domain-containing protein 2"/>
    <property type="match status" value="1"/>
</dbReference>
<evidence type="ECO:0000259" key="44">
    <source>
        <dbReference type="PROSITE" id="PS51635"/>
    </source>
</evidence>
<comment type="subcellular location">
    <subcellularLocation>
        <location evidence="5">Lipid droplet</location>
    </subcellularLocation>
    <subcellularLocation>
        <location evidence="4">Membrane</location>
        <topology evidence="4">Single-pass membrane protein</topology>
    </subcellularLocation>
</comment>
<feature type="compositionally biased region" description="Pro residues" evidence="43">
    <location>
        <begin position="487"/>
        <end position="508"/>
    </location>
</feature>
<evidence type="ECO:0000256" key="16">
    <source>
        <dbReference type="ARBA" id="ARBA00022989"/>
    </source>
</evidence>
<accession>A0A8D2EIX2</accession>
<evidence type="ECO:0000256" key="41">
    <source>
        <dbReference type="ARBA" id="ARBA00083280"/>
    </source>
</evidence>
<comment type="catalytic activity">
    <reaction evidence="1">
        <text>1-(9Z-octadecenoyl)-sn-glycero-3-phosphate + hexadecanoyl-CoA = 1-(9Z)-octadecenoyl-2-hexadecanoyl-sn-glycero-3-phosphate + CoA</text>
        <dbReference type="Rhea" id="RHEA:37143"/>
        <dbReference type="ChEBI" id="CHEBI:57287"/>
        <dbReference type="ChEBI" id="CHEBI:57379"/>
        <dbReference type="ChEBI" id="CHEBI:74544"/>
        <dbReference type="ChEBI" id="CHEBI:74551"/>
    </reaction>
    <physiologicalReaction direction="left-to-right" evidence="1">
        <dbReference type="Rhea" id="RHEA:37144"/>
    </physiologicalReaction>
</comment>
<dbReference type="PANTHER" id="PTHR12406">
    <property type="entry name" value="CALCIUM-INDEPENDENT PHOSPHOLIPASE A2 IPLA2 -RELATED"/>
    <property type="match status" value="1"/>
</dbReference>
<evidence type="ECO:0000256" key="38">
    <source>
        <dbReference type="ARBA" id="ARBA00078886"/>
    </source>
</evidence>
<dbReference type="GO" id="GO:0019433">
    <property type="term" value="P:triglyceride catabolic process"/>
    <property type="evidence" value="ECO:0007669"/>
    <property type="project" value="InterPro"/>
</dbReference>
<evidence type="ECO:0000256" key="31">
    <source>
        <dbReference type="ARBA" id="ARBA00050561"/>
    </source>
</evidence>
<evidence type="ECO:0000256" key="36">
    <source>
        <dbReference type="ARBA" id="ARBA00053171"/>
    </source>
</evidence>
<organism evidence="45 46">
    <name type="scientific">Theropithecus gelada</name>
    <name type="common">Gelada baboon</name>
    <dbReference type="NCBI Taxonomy" id="9565"/>
    <lineage>
        <taxon>Eukaryota</taxon>
        <taxon>Metazoa</taxon>
        <taxon>Chordata</taxon>
        <taxon>Craniata</taxon>
        <taxon>Vertebrata</taxon>
        <taxon>Euteleostomi</taxon>
        <taxon>Mammalia</taxon>
        <taxon>Eutheria</taxon>
        <taxon>Euarchontoglires</taxon>
        <taxon>Primates</taxon>
        <taxon>Haplorrhini</taxon>
        <taxon>Catarrhini</taxon>
        <taxon>Cercopithecidae</taxon>
        <taxon>Cercopithecinae</taxon>
        <taxon>Theropithecus</taxon>
    </lineage>
</organism>
<keyword evidence="21" id="KW-1208">Phospholipid metabolism</keyword>
<evidence type="ECO:0000256" key="11">
    <source>
        <dbReference type="ARBA" id="ARBA00022677"/>
    </source>
</evidence>
<dbReference type="Pfam" id="PF01734">
    <property type="entry name" value="Patatin"/>
    <property type="match status" value="1"/>
</dbReference>
<evidence type="ECO:0000256" key="1">
    <source>
        <dbReference type="ARBA" id="ARBA00000816"/>
    </source>
</evidence>
<feature type="domain" description="PNPLA" evidence="44">
    <location>
        <begin position="10"/>
        <end position="179"/>
    </location>
</feature>
<evidence type="ECO:0000313" key="46">
    <source>
        <dbReference type="Proteomes" id="UP000694411"/>
    </source>
</evidence>
<evidence type="ECO:0000256" key="32">
    <source>
        <dbReference type="ARBA" id="ARBA00050827"/>
    </source>
</evidence>
<dbReference type="Proteomes" id="UP000694411">
    <property type="component" value="Chromosome 10"/>
</dbReference>
<dbReference type="EC" id="3.1.1.3" evidence="9"/>
<evidence type="ECO:0000256" key="35">
    <source>
        <dbReference type="ARBA" id="ARBA00052658"/>
    </source>
</evidence>
<dbReference type="PROSITE" id="PS51635">
    <property type="entry name" value="PNPLA"/>
    <property type="match status" value="1"/>
</dbReference>
<comment type="catalytic activity">
    <reaction evidence="27">
        <text>1-(9Z-octadecenoyl)-sn-glycero-3-phosphate + (9Z,12Z)-octadecadienoyl-CoA = 1-(9Z)-octadecenoyl-2-(9Z,12Z)-octadecadienoyl-sn-glycero-3-phosphate + CoA</text>
        <dbReference type="Rhea" id="RHEA:37159"/>
        <dbReference type="ChEBI" id="CHEBI:57287"/>
        <dbReference type="ChEBI" id="CHEBI:57383"/>
        <dbReference type="ChEBI" id="CHEBI:74544"/>
        <dbReference type="ChEBI" id="CHEBI:74563"/>
    </reaction>
    <physiologicalReaction direction="left-to-right" evidence="27">
        <dbReference type="Rhea" id="RHEA:37160"/>
    </physiologicalReaction>
</comment>
<comment type="pathway">
    <text evidence="6">Lipid metabolism.</text>
</comment>
<evidence type="ECO:0000256" key="13">
    <source>
        <dbReference type="ARBA" id="ARBA00022692"/>
    </source>
</evidence>
<keyword evidence="20" id="KW-0594">Phospholipid biosynthesis</keyword>
<dbReference type="GO" id="GO:0016020">
    <property type="term" value="C:membrane"/>
    <property type="evidence" value="ECO:0007669"/>
    <property type="project" value="UniProtKB-SubCell"/>
</dbReference>
<dbReference type="Gene3D" id="3.40.1090.10">
    <property type="entry name" value="Cytosolic phospholipase A2 catalytic domain"/>
    <property type="match status" value="1"/>
</dbReference>
<keyword evidence="17 42" id="KW-0443">Lipid metabolism</keyword>
<keyword evidence="14 42" id="KW-0378">Hydrolase</keyword>
<protein>
    <recommendedName>
        <fullName evidence="40">Acylglycerol transacylase</fullName>
        <ecNumber evidence="7">2.3.1.51</ecNumber>
        <ecNumber evidence="9">3.1.1.3</ecNumber>
        <ecNumber evidence="8">3.1.1.4</ecNumber>
    </recommendedName>
    <alternativeName>
        <fullName evidence="41">Adiponutrin</fullName>
    </alternativeName>
    <alternativeName>
        <fullName evidence="39">Calcium-independent phospholipase A2-epsilon</fullName>
    </alternativeName>
    <alternativeName>
        <fullName evidence="25">Lysophosphatidic acid acyltransferase</fullName>
    </alternativeName>
    <alternativeName>
        <fullName evidence="38">Patatin-like phospholipase domain-containing protein 3</fullName>
    </alternativeName>
</protein>
<feature type="short sequence motif" description="GXGXXG" evidence="42">
    <location>
        <begin position="14"/>
        <end position="19"/>
    </location>
</feature>
<evidence type="ECO:0000256" key="7">
    <source>
        <dbReference type="ARBA" id="ARBA00013211"/>
    </source>
</evidence>
<evidence type="ECO:0000256" key="26">
    <source>
        <dbReference type="ARBA" id="ARBA00048770"/>
    </source>
</evidence>
<keyword evidence="16" id="KW-1133">Transmembrane helix</keyword>
<keyword evidence="12" id="KW-0808">Transferase</keyword>
<proteinExistence type="predicted"/>
<dbReference type="InterPro" id="IPR002641">
    <property type="entry name" value="PNPLA_dom"/>
</dbReference>
<evidence type="ECO:0000256" key="19">
    <source>
        <dbReference type="ARBA" id="ARBA00023180"/>
    </source>
</evidence>
<comment type="catalytic activity">
    <reaction evidence="30">
        <text>1,2,3-tri-(9Z-octadecenoyl)-glycerol + H2O = 1,3-di-(9Z-octadecenoyl)-glycerol + (9Z)-octadecenoate + H(+)</text>
        <dbReference type="Rhea" id="RHEA:38387"/>
        <dbReference type="ChEBI" id="CHEBI:15377"/>
        <dbReference type="ChEBI" id="CHEBI:15378"/>
        <dbReference type="ChEBI" id="CHEBI:30823"/>
        <dbReference type="ChEBI" id="CHEBI:53753"/>
        <dbReference type="ChEBI" id="CHEBI:75735"/>
    </reaction>
    <physiologicalReaction direction="left-to-right" evidence="30">
        <dbReference type="Rhea" id="RHEA:38388"/>
    </physiologicalReaction>
</comment>
<feature type="compositionally biased region" description="Basic residues" evidence="43">
    <location>
        <begin position="513"/>
        <end position="522"/>
    </location>
</feature>
<keyword evidence="15" id="KW-0735">Signal-anchor</keyword>
<evidence type="ECO:0000256" key="33">
    <source>
        <dbReference type="ARBA" id="ARBA00051085"/>
    </source>
</evidence>
<dbReference type="PANTHER" id="PTHR12406:SF22">
    <property type="entry name" value="1-ACYLGLYCEROL-3-PHOSPHATE O-ACYLTRANSFERASE PNPLA3"/>
    <property type="match status" value="1"/>
</dbReference>
<dbReference type="GO" id="GO:0036042">
    <property type="term" value="F:long-chain fatty acyl-CoA binding"/>
    <property type="evidence" value="ECO:0007669"/>
    <property type="project" value="UniProtKB-ARBA"/>
</dbReference>
<comment type="function">
    <text evidence="36">Specifically catalyzes coenzyme A (CoA)-dependent acylation of 1-acyl-sn-glycerol 3-phosphate (2-lysophosphatidic acid/LPA) to generate phosphatidic acid (PA), an important metabolic intermediate and precursor for both triglycerides and glycerophospholipids. Does not esterify other lysophospholipids. Acyl donors are long chain (at least C16) fatty acyl-CoAs: arachidonoyl-CoA, linoleoyl-CoA, oleoyl-CoA and at a lesser extent palmitoyl-CoA. Additionally possesses low triacylglycerol lipase and CoA-independent acylglycerol transacylase activities and thus may play a role in acyl-chain remodeling of triglycerides. In vitro may express hydrolytic activity against glycerolipids triacylglycerol, diacylglycerol and monoacylglycerol, with a strong preference for oleic acid as the acyl moiety. However, the triacylglycerol hydrolase activity is controversial and may be very low. Possesses phospholipase A2 activity.</text>
</comment>
<evidence type="ECO:0000256" key="14">
    <source>
        <dbReference type="ARBA" id="ARBA00022801"/>
    </source>
</evidence>
<dbReference type="InterPro" id="IPR039185">
    <property type="entry name" value="Pat_PNPLA3"/>
</dbReference>
<evidence type="ECO:0000256" key="27">
    <source>
        <dbReference type="ARBA" id="ARBA00049345"/>
    </source>
</evidence>
<evidence type="ECO:0000256" key="30">
    <source>
        <dbReference type="ARBA" id="ARBA00050373"/>
    </source>
</evidence>
<dbReference type="GO" id="GO:0004806">
    <property type="term" value="F:triacylglycerol lipase activity"/>
    <property type="evidence" value="ECO:0007669"/>
    <property type="project" value="UniProtKB-EC"/>
</dbReference>
<comment type="catalytic activity">
    <reaction evidence="31">
        <text>a 1-acylglycerol + a 1,3-diacylglycerol = a triacylglycerol + glycerol</text>
        <dbReference type="Rhea" id="RHEA:44440"/>
        <dbReference type="ChEBI" id="CHEBI:17754"/>
        <dbReference type="ChEBI" id="CHEBI:17855"/>
        <dbReference type="ChEBI" id="CHEBI:35759"/>
        <dbReference type="ChEBI" id="CHEBI:47777"/>
    </reaction>
</comment>
<feature type="short sequence motif" description="DGA/G" evidence="42">
    <location>
        <begin position="166"/>
        <end position="168"/>
    </location>
</feature>
<keyword evidence="22" id="KW-0012">Acyltransferase</keyword>
<evidence type="ECO:0000256" key="37">
    <source>
        <dbReference type="ARBA" id="ARBA00060536"/>
    </source>
</evidence>
<evidence type="ECO:0000256" key="15">
    <source>
        <dbReference type="ARBA" id="ARBA00022968"/>
    </source>
</evidence>
<feature type="active site" description="Nucleophile" evidence="42">
    <location>
        <position position="47"/>
    </location>
</feature>
<evidence type="ECO:0000256" key="29">
    <source>
        <dbReference type="ARBA" id="ARBA00050245"/>
    </source>
</evidence>
<evidence type="ECO:0000256" key="34">
    <source>
        <dbReference type="ARBA" id="ARBA00052543"/>
    </source>
</evidence>
<dbReference type="GO" id="GO:0035727">
    <property type="term" value="F:lysophosphatidic acid binding"/>
    <property type="evidence" value="ECO:0007669"/>
    <property type="project" value="UniProtKB-ARBA"/>
</dbReference>
<dbReference type="CDD" id="cd07221">
    <property type="entry name" value="Pat_PNPLA3"/>
    <property type="match status" value="1"/>
</dbReference>
<sequence length="522" mass="57346">MYDAERGWSLSFAGCGFLGFYHVGATRCLSEHAPHLLRDARMLFGASAGALHCVGVLSGIPLEQTLQVLSDLVRKARSRNIGIFHPSFNIGKFLRQDLYEYLPANVHQLISGKICVSLTRVSDGENVLVSDFQSKDEVVDALICSCFIPFYSGLIPPSFRGVRYVDGGASDNVPFIDAKTTITVSPFYGEYDICPKVMSTNFLHVDITKLSLRLCTGNLYLLSRAFVPPDLKVLGEICLRGYLDAFRFLEEKGICNRPQRGLKSSSEGMDSEVAASGWENTSLDSSPGPAALAMRLDGDELLDHLRLSILPWDESILDTLSPELATAVSEAMKDKGGYMSKICNLLPVRIMSYVMLPCTLPVESAIAIVQRLVTWLPDMPDDVQWLQWVTSQVFTRALMCLLPASRSQMPVSSEQASPCKPEQDWHCWTPCSPEDCPAEAKAEATPQSMLRGAVLPPKPKPMAVFFTDMTGYHAPTPDASLPADPLADPPSPRPPRVLPEPSTHPPRALPAHSTRHQLRGCQ</sequence>
<evidence type="ECO:0000256" key="10">
    <source>
        <dbReference type="ARBA" id="ARBA00022516"/>
    </source>
</evidence>
<dbReference type="GO" id="GO:0001676">
    <property type="term" value="P:long-chain fatty acid metabolic process"/>
    <property type="evidence" value="ECO:0007669"/>
    <property type="project" value="UniProtKB-ARBA"/>
</dbReference>
<evidence type="ECO:0000313" key="45">
    <source>
        <dbReference type="Ensembl" id="ENSTGEP00000006638.1"/>
    </source>
</evidence>
<comment type="catalytic activity">
    <reaction evidence="34">
        <text>2 a 1-acylglycerol = a 1,2-diacylglycerol + glycerol</text>
        <dbReference type="Rhea" id="RHEA:44432"/>
        <dbReference type="ChEBI" id="CHEBI:17754"/>
        <dbReference type="ChEBI" id="CHEBI:35759"/>
        <dbReference type="ChEBI" id="CHEBI:49172"/>
    </reaction>
</comment>
<dbReference type="GO" id="GO:0055088">
    <property type="term" value="P:lipid homeostasis"/>
    <property type="evidence" value="ECO:0007669"/>
    <property type="project" value="TreeGrafter"/>
</dbReference>
<evidence type="ECO:0000256" key="12">
    <source>
        <dbReference type="ARBA" id="ARBA00022679"/>
    </source>
</evidence>
<dbReference type="EC" id="2.3.1.51" evidence="7"/>
<dbReference type="GO" id="GO:0006654">
    <property type="term" value="P:phosphatidic acid biosynthetic process"/>
    <property type="evidence" value="ECO:0007669"/>
    <property type="project" value="UniProtKB-ARBA"/>
</dbReference>
<dbReference type="GO" id="GO:0004623">
    <property type="term" value="F:phospholipase A2 activity"/>
    <property type="evidence" value="ECO:0007669"/>
    <property type="project" value="UniProtKB-EC"/>
</dbReference>
<dbReference type="InterPro" id="IPR016035">
    <property type="entry name" value="Acyl_Trfase/lysoPLipase"/>
</dbReference>
<evidence type="ECO:0000256" key="4">
    <source>
        <dbReference type="ARBA" id="ARBA00004167"/>
    </source>
</evidence>